<feature type="compositionally biased region" description="Basic residues" evidence="12">
    <location>
        <begin position="485"/>
        <end position="499"/>
    </location>
</feature>
<dbReference type="EC" id="2.3.1.225" evidence="11"/>
<proteinExistence type="inferred from homology"/>
<evidence type="ECO:0000256" key="4">
    <source>
        <dbReference type="ARBA" id="ARBA00022989"/>
    </source>
</evidence>
<feature type="domain" description="Palmitoyltransferase DHHC" evidence="13">
    <location>
        <begin position="145"/>
        <end position="266"/>
    </location>
</feature>
<feature type="transmembrane region" description="Helical" evidence="11">
    <location>
        <begin position="20"/>
        <end position="46"/>
    </location>
</feature>
<comment type="catalytic activity">
    <reaction evidence="10 11">
        <text>L-cysteinyl-[protein] + hexadecanoyl-CoA = S-hexadecanoyl-L-cysteinyl-[protein] + CoA</text>
        <dbReference type="Rhea" id="RHEA:36683"/>
        <dbReference type="Rhea" id="RHEA-COMP:10131"/>
        <dbReference type="Rhea" id="RHEA-COMP:11032"/>
        <dbReference type="ChEBI" id="CHEBI:29950"/>
        <dbReference type="ChEBI" id="CHEBI:57287"/>
        <dbReference type="ChEBI" id="CHEBI:57379"/>
        <dbReference type="ChEBI" id="CHEBI:74151"/>
        <dbReference type="EC" id="2.3.1.225"/>
    </reaction>
</comment>
<keyword evidence="15" id="KW-1185">Reference proteome</keyword>
<dbReference type="PANTHER" id="PTHR22883:SF23">
    <property type="entry name" value="PALMITOYLTRANSFERASE ZDHHC6"/>
    <property type="match status" value="1"/>
</dbReference>
<reference evidence="14" key="1">
    <citation type="submission" date="2020-10" db="EMBL/GenBank/DDBJ databases">
        <title>Genome Sequence of Monilinia vaccinii-corymbosi Sheds Light on Mummy Berry Disease Infection of Blueberry and Mating Type.</title>
        <authorList>
            <person name="Yow A.G."/>
            <person name="Zhang Y."/>
            <person name="Bansal K."/>
            <person name="Eacker S.M."/>
            <person name="Sullivan S."/>
            <person name="Liachko I."/>
            <person name="Cubeta M.A."/>
            <person name="Rollins J.A."/>
            <person name="Ashrafi H."/>
        </authorList>
    </citation>
    <scope>NUCLEOTIDE SEQUENCE</scope>
    <source>
        <strain evidence="14">RL-1</strain>
    </source>
</reference>
<dbReference type="PANTHER" id="PTHR22883">
    <property type="entry name" value="ZINC FINGER DHHC DOMAIN CONTAINING PROTEIN"/>
    <property type="match status" value="1"/>
</dbReference>
<evidence type="ECO:0000313" key="15">
    <source>
        <dbReference type="Proteomes" id="UP000672032"/>
    </source>
</evidence>
<dbReference type="OrthoDB" id="331948at2759"/>
<accession>A0A8A3PQR4</accession>
<evidence type="ECO:0000256" key="3">
    <source>
        <dbReference type="ARBA" id="ARBA00022692"/>
    </source>
</evidence>
<dbReference type="InterPro" id="IPR039859">
    <property type="entry name" value="PFA4/ZDH16/20/ERF2-like"/>
</dbReference>
<dbReference type="Pfam" id="PF01529">
    <property type="entry name" value="DHHC"/>
    <property type="match status" value="1"/>
</dbReference>
<keyword evidence="2 11" id="KW-0808">Transferase</keyword>
<organism evidence="14 15">
    <name type="scientific">Monilinia vaccinii-corymbosi</name>
    <dbReference type="NCBI Taxonomy" id="61207"/>
    <lineage>
        <taxon>Eukaryota</taxon>
        <taxon>Fungi</taxon>
        <taxon>Dikarya</taxon>
        <taxon>Ascomycota</taxon>
        <taxon>Pezizomycotina</taxon>
        <taxon>Leotiomycetes</taxon>
        <taxon>Helotiales</taxon>
        <taxon>Sclerotiniaceae</taxon>
        <taxon>Monilinia</taxon>
    </lineage>
</organism>
<dbReference type="Proteomes" id="UP000672032">
    <property type="component" value="Chromosome 8"/>
</dbReference>
<feature type="compositionally biased region" description="Polar residues" evidence="12">
    <location>
        <begin position="349"/>
        <end position="369"/>
    </location>
</feature>
<dbReference type="GO" id="GO:0006612">
    <property type="term" value="P:protein targeting to membrane"/>
    <property type="evidence" value="ECO:0007669"/>
    <property type="project" value="TreeGrafter"/>
</dbReference>
<comment type="domain">
    <text evidence="11">The DHHC domain is required for palmitoyltransferase activity.</text>
</comment>
<comment type="similarity">
    <text evidence="9">Belongs to the DHHC palmitoyltransferase family. PFA5 subfamily.</text>
</comment>
<dbReference type="PROSITE" id="PS50216">
    <property type="entry name" value="DHHC"/>
    <property type="match status" value="1"/>
</dbReference>
<comment type="subcellular location">
    <subcellularLocation>
        <location evidence="1">Membrane</location>
        <topology evidence="1">Multi-pass membrane protein</topology>
    </subcellularLocation>
</comment>
<gene>
    <name evidence="14" type="ORF">DSL72_009318</name>
</gene>
<feature type="region of interest" description="Disordered" evidence="12">
    <location>
        <begin position="478"/>
        <end position="526"/>
    </location>
</feature>
<keyword evidence="7" id="KW-0449">Lipoprotein</keyword>
<keyword evidence="5 11" id="KW-0472">Membrane</keyword>
<feature type="transmembrane region" description="Helical" evidence="11">
    <location>
        <begin position="228"/>
        <end position="248"/>
    </location>
</feature>
<dbReference type="AlphaFoldDB" id="A0A8A3PQR4"/>
<dbReference type="GO" id="GO:0019706">
    <property type="term" value="F:protein-cysteine S-palmitoyltransferase activity"/>
    <property type="evidence" value="ECO:0007669"/>
    <property type="project" value="UniProtKB-EC"/>
</dbReference>
<evidence type="ECO:0000256" key="8">
    <source>
        <dbReference type="ARBA" id="ARBA00023315"/>
    </source>
</evidence>
<keyword evidence="3 11" id="KW-0812">Transmembrane</keyword>
<evidence type="ECO:0000259" key="13">
    <source>
        <dbReference type="Pfam" id="PF01529"/>
    </source>
</evidence>
<evidence type="ECO:0000256" key="1">
    <source>
        <dbReference type="ARBA" id="ARBA00004141"/>
    </source>
</evidence>
<evidence type="ECO:0000256" key="11">
    <source>
        <dbReference type="RuleBase" id="RU079119"/>
    </source>
</evidence>
<name>A0A8A3PQR4_9HELO</name>
<evidence type="ECO:0000256" key="9">
    <source>
        <dbReference type="ARBA" id="ARBA00038298"/>
    </source>
</evidence>
<dbReference type="GO" id="GO:0005794">
    <property type="term" value="C:Golgi apparatus"/>
    <property type="evidence" value="ECO:0007669"/>
    <property type="project" value="TreeGrafter"/>
</dbReference>
<feature type="transmembrane region" description="Helical" evidence="11">
    <location>
        <begin position="195"/>
        <end position="216"/>
    </location>
</feature>
<evidence type="ECO:0000256" key="12">
    <source>
        <dbReference type="SAM" id="MobiDB-lite"/>
    </source>
</evidence>
<dbReference type="GO" id="GO:0016020">
    <property type="term" value="C:membrane"/>
    <property type="evidence" value="ECO:0007669"/>
    <property type="project" value="UniProtKB-SubCell"/>
</dbReference>
<feature type="compositionally biased region" description="Polar residues" evidence="12">
    <location>
        <begin position="376"/>
        <end position="397"/>
    </location>
</feature>
<protein>
    <recommendedName>
        <fullName evidence="11">Palmitoyltransferase</fullName>
        <ecNumber evidence="11">2.3.1.225</ecNumber>
    </recommendedName>
</protein>
<keyword evidence="4 11" id="KW-1133">Transmembrane helix</keyword>
<evidence type="ECO:0000313" key="14">
    <source>
        <dbReference type="EMBL" id="QSZ37224.1"/>
    </source>
</evidence>
<evidence type="ECO:0000256" key="7">
    <source>
        <dbReference type="ARBA" id="ARBA00023288"/>
    </source>
</evidence>
<feature type="transmembrane region" description="Helical" evidence="11">
    <location>
        <begin position="58"/>
        <end position="78"/>
    </location>
</feature>
<keyword evidence="6" id="KW-0564">Palmitate</keyword>
<sequence length="526" mass="59283">MLHSEVERNQRAANIWTARLMPFALAGVVGYVTYVEVVILCVNYLLAKHEDKGAAVPILIMYFLLFIFMASSFFRVVYMTTFDPPYAPLGAGAARMPRRKKRKHDDIGGEEYTPGTLDVSKDDPDSPGLELFYTKDVFGVEKDGKPRWCSECCIWKLDRQHHCSVVGRCIYKMDHYCPWVGGAIGENNFKFFIQFVGYTVLFCIKVLVVMAIYISQQRKTRDESVNRQFIAVLALAAFFGLFTGTMFLTSVRLAINNLTQVEDINRTAKVHRLAILKPPPQRLAGLSQTFSEISYPLDIPPPSDGTRVNRPYAKTIRHDRLSEAISPPDSRRMAGLTSVPVNAAIDPSDPNSHLSDPHSQSTQAGSVGNSAPYFSPPQNVEASTITGPQPPVENSEQLNRDQKAVRTFAILETMSPGDNPWDLGSALLNWETVMGEHFIDWVFPIKRSPCCNHENVESHFSVGPAVDRIRASVGFISPDEVRPEGRHRRKRPNQSRRICRSNDEEMGRKTDETELRDLHTRNSQHR</sequence>
<evidence type="ECO:0000256" key="5">
    <source>
        <dbReference type="ARBA" id="ARBA00023136"/>
    </source>
</evidence>
<evidence type="ECO:0000256" key="10">
    <source>
        <dbReference type="ARBA" id="ARBA00048048"/>
    </source>
</evidence>
<feature type="region of interest" description="Disordered" evidence="12">
    <location>
        <begin position="341"/>
        <end position="399"/>
    </location>
</feature>
<evidence type="ECO:0000256" key="2">
    <source>
        <dbReference type="ARBA" id="ARBA00022679"/>
    </source>
</evidence>
<evidence type="ECO:0000256" key="6">
    <source>
        <dbReference type="ARBA" id="ARBA00023139"/>
    </source>
</evidence>
<dbReference type="GO" id="GO:0005783">
    <property type="term" value="C:endoplasmic reticulum"/>
    <property type="evidence" value="ECO:0007669"/>
    <property type="project" value="TreeGrafter"/>
</dbReference>
<dbReference type="InterPro" id="IPR001594">
    <property type="entry name" value="Palmitoyltrfase_DHHC"/>
</dbReference>
<feature type="compositionally biased region" description="Basic and acidic residues" evidence="12">
    <location>
        <begin position="500"/>
        <end position="520"/>
    </location>
</feature>
<keyword evidence="8 11" id="KW-0012">Acyltransferase</keyword>
<dbReference type="EMBL" id="CP063412">
    <property type="protein sequence ID" value="QSZ37224.1"/>
    <property type="molecule type" value="Genomic_DNA"/>
</dbReference>